<evidence type="ECO:0000313" key="2">
    <source>
        <dbReference type="Proteomes" id="UP000619457"/>
    </source>
</evidence>
<name>A0A918PMQ5_9BACT</name>
<dbReference type="Proteomes" id="UP000619457">
    <property type="component" value="Unassembled WGS sequence"/>
</dbReference>
<keyword evidence="2" id="KW-1185">Reference proteome</keyword>
<proteinExistence type="predicted"/>
<gene>
    <name evidence="1" type="ORF">GCM10007049_05850</name>
</gene>
<organism evidence="1 2">
    <name type="scientific">Echinicola pacifica</name>
    <dbReference type="NCBI Taxonomy" id="346377"/>
    <lineage>
        <taxon>Bacteria</taxon>
        <taxon>Pseudomonadati</taxon>
        <taxon>Bacteroidota</taxon>
        <taxon>Cytophagia</taxon>
        <taxon>Cytophagales</taxon>
        <taxon>Cyclobacteriaceae</taxon>
        <taxon>Echinicola</taxon>
    </lineage>
</organism>
<comment type="caution">
    <text evidence="1">The sequence shown here is derived from an EMBL/GenBank/DDBJ whole genome shotgun (WGS) entry which is preliminary data.</text>
</comment>
<dbReference type="EMBL" id="BMWX01000001">
    <property type="protein sequence ID" value="GGZ16369.1"/>
    <property type="molecule type" value="Genomic_DNA"/>
</dbReference>
<reference evidence="1" key="1">
    <citation type="journal article" date="2014" name="Int. J. Syst. Evol. Microbiol.">
        <title>Complete genome sequence of Corynebacterium casei LMG S-19264T (=DSM 44701T), isolated from a smear-ripened cheese.</title>
        <authorList>
            <consortium name="US DOE Joint Genome Institute (JGI-PGF)"/>
            <person name="Walter F."/>
            <person name="Albersmeier A."/>
            <person name="Kalinowski J."/>
            <person name="Ruckert C."/>
        </authorList>
    </citation>
    <scope>NUCLEOTIDE SEQUENCE</scope>
    <source>
        <strain evidence="1">KCTC 12368</strain>
    </source>
</reference>
<accession>A0A918PMQ5</accession>
<evidence type="ECO:0000313" key="1">
    <source>
        <dbReference type="EMBL" id="GGZ16369.1"/>
    </source>
</evidence>
<reference evidence="1" key="2">
    <citation type="submission" date="2020-09" db="EMBL/GenBank/DDBJ databases">
        <authorList>
            <person name="Sun Q."/>
            <person name="Kim S."/>
        </authorList>
    </citation>
    <scope>NUCLEOTIDE SEQUENCE</scope>
    <source>
        <strain evidence="1">KCTC 12368</strain>
    </source>
</reference>
<protein>
    <submittedName>
        <fullName evidence="1">Uncharacterized protein</fullName>
    </submittedName>
</protein>
<sequence length="424" mass="47470">MANIAKGQQSHGYQRTSFNAFYGTSGANLQGVDELLENNGGMPMPNSYRSYGISYQTRFNDFIVGAEIYQNNGLNSTFGQYELDFRTTRAFLNFGYSFTEEGKFHLIHYMSIGMGYLSFEMMNQPEDMSLDAFLQDPAHGFILRKNDINKGSQYMGGFLTEIGFELGYDFDLFPNEEVFSLIAKVGYSFNPFEDSWNINGMTFDDLQSGAFVRLGAGISLPESNYFYRDASLGFHILYGGNFSKPNALNKALSENGYEELTGFPKNLGLKILGENRGFLYGLDVYNSSQSGRANQDYNQSLNSLRLYGNLGTKLIDINDWEVGATGGLGYATLRYNLIHTRKLPFEDLINLPDYDGELRRAGMMAKPEVYLAKAISLSRHHKIDLIASVYGGVEMPLGSYILGDVSMSKYLRAPYLQVGLGIRP</sequence>
<dbReference type="AlphaFoldDB" id="A0A918PMQ5"/>